<evidence type="ECO:0000313" key="3">
    <source>
        <dbReference type="EMBL" id="TDV48497.1"/>
    </source>
</evidence>
<sequence length="865" mass="97536">MAPRKPAKGTTNADSRSRPDAPLHGNTGQAPRSTLESPFPLGSQTRPATPHGIADLDAARPSTVVIAHSTSVETGAPGFQPLEHYWIAKPDHMPQANLEGLRMYKGREYVDVAYDGIVMVDVDPHTGLYRAQLAAERVASGPLLLRDADSGLWHSLNDGDAVTLFDTHLQTLRTNLDLTVVRADGDGIFRFDGRLYLILHNHVYQVMHDVGASTSTQKAWRIVNPKDPVAIDIANIYRVSRSGETRTVRRAESNGWVYHLPILKGRIPEAEIAGLGPETLKLMSKPFQEAHADLKNSSDQHNDLWAEAKKLPEGSAERNAKLLNVEVNLLRHVHKQADFVESLLLNKDWLIRAKAKGLFKQELHTFRMERVEFLNRLMAAMDLRVKPTFSRVDADSCKKVIPHLNKKLRFIEEREVVMAEIKKSDPGAAPLLEEIRRQVPSAERINFNKLTLFVHLYAGTPEHAPNTTMPSLASIDLITGDLKNVPQRDHPMALLLTLDQIRTDKYRFEKRQADVDVTRAEYIREIVSLIGPFEKRIENRLSEILDSFDRNTALPSVNHDIDFDFLPPQPDPSENAHPVSRRKVFRVRKHGTYRVMVGDMETHHDGSVIVRVPDPLRPDYPSARYEKRQGEWLPVRSPITQTPRPQLIAKARQLLADVEQHVAKARADEAKKTNPSEILDDLDDATESLNEQARRLESLEDAIADSEVAELATHLRTAAGSLAAQGQKVLVRMYKNRNVLDIMRLNYLMDAHELNVSKTVDRKQLGKGESRSFLDVYSLRDCVDDSPLWEAHFHYDQHDTLPLNFKKRGGHLKTLAQSRRGIESQRRDEQAGLPHVAIWRQTFDGKTATKIFALASPAAVLPRPE</sequence>
<evidence type="ECO:0000256" key="2">
    <source>
        <dbReference type="SAM" id="MobiDB-lite"/>
    </source>
</evidence>
<dbReference type="EMBL" id="SOCQ01000005">
    <property type="protein sequence ID" value="TDV48497.1"/>
    <property type="molecule type" value="Genomic_DNA"/>
</dbReference>
<evidence type="ECO:0000256" key="1">
    <source>
        <dbReference type="SAM" id="Coils"/>
    </source>
</evidence>
<proteinExistence type="predicted"/>
<comment type="caution">
    <text evidence="3">The sequence shown here is derived from an EMBL/GenBank/DDBJ whole genome shotgun (WGS) entry which is preliminary data.</text>
</comment>
<name>A0A4R7VH87_9PSED</name>
<keyword evidence="1" id="KW-0175">Coiled coil</keyword>
<organism evidence="3 4">
    <name type="scientific">Pseudomonas helmanticensis</name>
    <dbReference type="NCBI Taxonomy" id="1471381"/>
    <lineage>
        <taxon>Bacteria</taxon>
        <taxon>Pseudomonadati</taxon>
        <taxon>Pseudomonadota</taxon>
        <taxon>Gammaproteobacteria</taxon>
        <taxon>Pseudomonadales</taxon>
        <taxon>Pseudomonadaceae</taxon>
        <taxon>Pseudomonas</taxon>
    </lineage>
</organism>
<evidence type="ECO:0000313" key="4">
    <source>
        <dbReference type="Proteomes" id="UP000295804"/>
    </source>
</evidence>
<feature type="compositionally biased region" description="Polar residues" evidence="2">
    <location>
        <begin position="26"/>
        <end position="47"/>
    </location>
</feature>
<accession>A0A4R7VH87</accession>
<dbReference type="Proteomes" id="UP000295804">
    <property type="component" value="Unassembled WGS sequence"/>
</dbReference>
<feature type="coiled-coil region" evidence="1">
    <location>
        <begin position="648"/>
        <end position="709"/>
    </location>
</feature>
<dbReference type="RefSeq" id="WP_244294921.1">
    <property type="nucleotide sequence ID" value="NZ_SOCQ01000005.1"/>
</dbReference>
<feature type="region of interest" description="Disordered" evidence="2">
    <location>
        <begin position="1"/>
        <end position="54"/>
    </location>
</feature>
<reference evidence="3 4" key="1">
    <citation type="submission" date="2019-03" db="EMBL/GenBank/DDBJ databases">
        <title>Genomic analyses of the natural microbiome of Caenorhabditis elegans.</title>
        <authorList>
            <person name="Samuel B."/>
        </authorList>
    </citation>
    <scope>NUCLEOTIDE SEQUENCE [LARGE SCALE GENOMIC DNA]</scope>
    <source>
        <strain evidence="3 4">BIGb0525</strain>
    </source>
</reference>
<protein>
    <submittedName>
        <fullName evidence="3">Uncharacterized protein</fullName>
    </submittedName>
</protein>
<dbReference type="AlphaFoldDB" id="A0A4R7VH87"/>
<gene>
    <name evidence="3" type="ORF">EDF87_105149</name>
</gene>